<evidence type="ECO:0000313" key="2">
    <source>
        <dbReference type="Proteomes" id="UP000284220"/>
    </source>
</evidence>
<evidence type="ECO:0008006" key="3">
    <source>
        <dbReference type="Google" id="ProtNLM"/>
    </source>
</evidence>
<dbReference type="AlphaFoldDB" id="A0A414SKC7"/>
<proteinExistence type="predicted"/>
<dbReference type="RefSeq" id="WP_118197338.1">
    <property type="nucleotide sequence ID" value="NZ_QRHZ01000001.1"/>
</dbReference>
<comment type="caution">
    <text evidence="1">The sequence shown here is derived from an EMBL/GenBank/DDBJ whole genome shotgun (WGS) entry which is preliminary data.</text>
</comment>
<dbReference type="EMBL" id="QRHZ01000001">
    <property type="protein sequence ID" value="RHG20016.1"/>
    <property type="molecule type" value="Genomic_DNA"/>
</dbReference>
<gene>
    <name evidence="1" type="ORF">DW272_02085</name>
</gene>
<sequence>MDCKEKQEKIEYYAGNNMRHLKKLCDPIIAKKFLPEMYRDDLYSDAQKVLMESVESYRDDSGVAFKDYLKGNIKNSFWEWSRNSMAQKRCNVLRDKNGKPVKVKDENGKLKKIIIPDVRLDAPVNEEDSHSTIGELTPSGFDINNVISELIKDENVELFLESLSDIQRRLLELRMSGMNTESVKRELHITEHQYQDNMTAIRENEMISLFNKKRKRIENKMEYKDMEEKIVFMDDDCIMDLDTTDSYRMDKYSLESLIADKQEGELDCAYVSQRVPFAWTEEQINKYFTRVLNNQPITEMVICEMVIPGAGGGKISYLIDGLQRLSYAEAFKENRIPIKAKGAEFTKVYYKKFEYDENGNKVLDEYRRAKYSIEVFNLIGKYYKDLPEFLQKRFDKFNVNVTRYFDCTPEMIDYHLRNYNNHVAMSKNQYGITCISNDAATKIKKLSQKHAFFKDNIKCTNKSRKTGVLEEVVVRSMMCLYFMDDWKKDATDAYKFIDENATDEQFSYLHKLLDDMHEVCGEEEKALLTTTNTYTWVKVFDNFSKLGIENGRFIEFMKAFGTTLHSKEINGRSYDEVSTRNTKDKITVNNKVEVITDLMREYFGESIIVDESITEEELSDFEFVKENVSDDVNEEDFEFYKDMVDDSVKCDTPLYEKCTPALIALMAIACQEEKDTEFESWAGKYAKDNITFSPSQKVNFMYMKNDFEKYCQSAV</sequence>
<name>A0A414SKC7_9FIRM</name>
<reference evidence="1 2" key="1">
    <citation type="submission" date="2018-08" db="EMBL/GenBank/DDBJ databases">
        <title>A genome reference for cultivated species of the human gut microbiota.</title>
        <authorList>
            <person name="Zou Y."/>
            <person name="Xue W."/>
            <person name="Luo G."/>
        </authorList>
    </citation>
    <scope>NUCLEOTIDE SEQUENCE [LARGE SCALE GENOMIC DNA]</scope>
    <source>
        <strain evidence="1 2">AM22-9LB</strain>
    </source>
</reference>
<protein>
    <recommendedName>
        <fullName evidence="3">DUF262 domain-containing protein</fullName>
    </recommendedName>
</protein>
<dbReference type="Proteomes" id="UP000284220">
    <property type="component" value="Unassembled WGS sequence"/>
</dbReference>
<evidence type="ECO:0000313" key="1">
    <source>
        <dbReference type="EMBL" id="RHG20016.1"/>
    </source>
</evidence>
<organism evidence="1 2">
    <name type="scientific">Blautia obeum</name>
    <dbReference type="NCBI Taxonomy" id="40520"/>
    <lineage>
        <taxon>Bacteria</taxon>
        <taxon>Bacillati</taxon>
        <taxon>Bacillota</taxon>
        <taxon>Clostridia</taxon>
        <taxon>Lachnospirales</taxon>
        <taxon>Lachnospiraceae</taxon>
        <taxon>Blautia</taxon>
    </lineage>
</organism>
<accession>A0A414SKC7</accession>